<dbReference type="RefSeq" id="WP_136340591.1">
    <property type="nucleotide sequence ID" value="NZ_SSMD01000011.1"/>
</dbReference>
<proteinExistence type="predicted"/>
<protein>
    <submittedName>
        <fullName evidence="1">Uncharacterized protein</fullName>
    </submittedName>
</protein>
<reference evidence="1 2" key="1">
    <citation type="submission" date="2019-04" db="EMBL/GenBank/DDBJ databases">
        <title>Draft genome sequence of Youngimonas vesicularis.</title>
        <authorList>
            <person name="Hameed A."/>
        </authorList>
    </citation>
    <scope>NUCLEOTIDE SEQUENCE [LARGE SCALE GENOMIC DNA]</scope>
    <source>
        <strain evidence="1 2">CC-AMW-E</strain>
    </source>
</reference>
<dbReference type="OrthoDB" id="7393676at2"/>
<dbReference type="Proteomes" id="UP000306113">
    <property type="component" value="Unassembled WGS sequence"/>
</dbReference>
<dbReference type="EMBL" id="SSMD01000011">
    <property type="protein sequence ID" value="THD71635.1"/>
    <property type="molecule type" value="Genomic_DNA"/>
</dbReference>
<keyword evidence="2" id="KW-1185">Reference proteome</keyword>
<evidence type="ECO:0000313" key="2">
    <source>
        <dbReference type="Proteomes" id="UP000306113"/>
    </source>
</evidence>
<organism evidence="1 2">
    <name type="scientific">Thalassobius vesicularis</name>
    <dbReference type="NCBI Taxonomy" id="1294297"/>
    <lineage>
        <taxon>Bacteria</taxon>
        <taxon>Pseudomonadati</taxon>
        <taxon>Pseudomonadota</taxon>
        <taxon>Alphaproteobacteria</taxon>
        <taxon>Rhodobacterales</taxon>
        <taxon>Roseobacteraceae</taxon>
        <taxon>Thalassovita</taxon>
    </lineage>
</organism>
<name>A0A4S3M6E7_9RHOB</name>
<evidence type="ECO:0000313" key="1">
    <source>
        <dbReference type="EMBL" id="THD71635.1"/>
    </source>
</evidence>
<gene>
    <name evidence="1" type="ORF">E7681_17690</name>
</gene>
<comment type="caution">
    <text evidence="1">The sequence shown here is derived from an EMBL/GenBank/DDBJ whole genome shotgun (WGS) entry which is preliminary data.</text>
</comment>
<sequence length="156" mass="17500">MKIVRDILARNELEEADGRPLHTYNVTDEEFQKLQNLLTLRIDTGQVLKSTAAGFVIYASEFIRRTFSGGSISWTPVFNSIGIGPQDFEQPFARKLTDEGLHSWHRRLRVSEGGIHQYLYTLMAEGGLPDALMADPRTARMASVTSGRKRGRCACV</sequence>
<dbReference type="AlphaFoldDB" id="A0A4S3M6E7"/>
<accession>A0A4S3M6E7</accession>